<name>A0AB34J366_PRYPA</name>
<feature type="repeat" description="ANK" evidence="3">
    <location>
        <begin position="494"/>
        <end position="526"/>
    </location>
</feature>
<dbReference type="Pfam" id="PF04547">
    <property type="entry name" value="Anoctamin"/>
    <property type="match status" value="1"/>
</dbReference>
<protein>
    <recommendedName>
        <fullName evidence="6">Anoctamin transmembrane domain-containing protein</fullName>
    </recommendedName>
</protein>
<feature type="region of interest" description="Disordered" evidence="4">
    <location>
        <begin position="555"/>
        <end position="580"/>
    </location>
</feature>
<feature type="transmembrane region" description="Helical" evidence="5">
    <location>
        <begin position="1465"/>
        <end position="1491"/>
    </location>
</feature>
<feature type="transmembrane region" description="Helical" evidence="5">
    <location>
        <begin position="1229"/>
        <end position="1255"/>
    </location>
</feature>
<evidence type="ECO:0000259" key="6">
    <source>
        <dbReference type="Pfam" id="PF04547"/>
    </source>
</evidence>
<keyword evidence="8" id="KW-1185">Reference proteome</keyword>
<keyword evidence="2 3" id="KW-0040">ANK repeat</keyword>
<feature type="repeat" description="ANK" evidence="3">
    <location>
        <begin position="628"/>
        <end position="664"/>
    </location>
</feature>
<organism evidence="7 8">
    <name type="scientific">Prymnesium parvum</name>
    <name type="common">Toxic golden alga</name>
    <dbReference type="NCBI Taxonomy" id="97485"/>
    <lineage>
        <taxon>Eukaryota</taxon>
        <taxon>Haptista</taxon>
        <taxon>Haptophyta</taxon>
        <taxon>Prymnesiophyceae</taxon>
        <taxon>Prymnesiales</taxon>
        <taxon>Prymnesiaceae</taxon>
        <taxon>Prymnesium</taxon>
    </lineage>
</organism>
<dbReference type="PANTHER" id="PTHR24198">
    <property type="entry name" value="ANKYRIN REPEAT AND PROTEIN KINASE DOMAIN-CONTAINING PROTEIN"/>
    <property type="match status" value="1"/>
</dbReference>
<dbReference type="PROSITE" id="PS50297">
    <property type="entry name" value="ANK_REP_REGION"/>
    <property type="match status" value="6"/>
</dbReference>
<feature type="transmembrane region" description="Helical" evidence="5">
    <location>
        <begin position="1282"/>
        <end position="1300"/>
    </location>
</feature>
<feature type="transmembrane region" description="Helical" evidence="5">
    <location>
        <begin position="1433"/>
        <end position="1453"/>
    </location>
</feature>
<dbReference type="InterPro" id="IPR036770">
    <property type="entry name" value="Ankyrin_rpt-contain_sf"/>
</dbReference>
<dbReference type="EMBL" id="JBGBPQ010000015">
    <property type="protein sequence ID" value="KAL1510667.1"/>
    <property type="molecule type" value="Genomic_DNA"/>
</dbReference>
<feature type="repeat" description="ANK" evidence="3">
    <location>
        <begin position="665"/>
        <end position="700"/>
    </location>
</feature>
<feature type="transmembrane region" description="Helical" evidence="5">
    <location>
        <begin position="1410"/>
        <end position="1427"/>
    </location>
</feature>
<feature type="compositionally biased region" description="Basic residues" evidence="4">
    <location>
        <begin position="9"/>
        <end position="18"/>
    </location>
</feature>
<feature type="transmembrane region" description="Helical" evidence="5">
    <location>
        <begin position="1320"/>
        <end position="1343"/>
    </location>
</feature>
<feature type="compositionally biased region" description="Low complexity" evidence="4">
    <location>
        <begin position="561"/>
        <end position="571"/>
    </location>
</feature>
<feature type="repeat" description="ANK" evidence="3">
    <location>
        <begin position="274"/>
        <end position="306"/>
    </location>
</feature>
<feature type="repeat" description="ANK" evidence="3">
    <location>
        <begin position="199"/>
        <end position="240"/>
    </location>
</feature>
<dbReference type="InterPro" id="IPR002110">
    <property type="entry name" value="Ankyrin_rpt"/>
</dbReference>
<feature type="transmembrane region" description="Helical" evidence="5">
    <location>
        <begin position="1197"/>
        <end position="1217"/>
    </location>
</feature>
<evidence type="ECO:0000256" key="1">
    <source>
        <dbReference type="ARBA" id="ARBA00022737"/>
    </source>
</evidence>
<evidence type="ECO:0000256" key="2">
    <source>
        <dbReference type="ARBA" id="ARBA00023043"/>
    </source>
</evidence>
<dbReference type="PROSITE" id="PS50088">
    <property type="entry name" value="ANK_REPEAT"/>
    <property type="match status" value="8"/>
</dbReference>
<evidence type="ECO:0000313" key="7">
    <source>
        <dbReference type="EMBL" id="KAL1510667.1"/>
    </source>
</evidence>
<dbReference type="Gene3D" id="1.25.40.20">
    <property type="entry name" value="Ankyrin repeat-containing domain"/>
    <property type="match status" value="4"/>
</dbReference>
<feature type="transmembrane region" description="Helical" evidence="5">
    <location>
        <begin position="1124"/>
        <end position="1144"/>
    </location>
</feature>
<dbReference type="Pfam" id="PF12796">
    <property type="entry name" value="Ank_2"/>
    <property type="match status" value="4"/>
</dbReference>
<feature type="transmembrane region" description="Helical" evidence="5">
    <location>
        <begin position="1081"/>
        <end position="1104"/>
    </location>
</feature>
<feature type="repeat" description="ANK" evidence="3">
    <location>
        <begin position="738"/>
        <end position="770"/>
    </location>
</feature>
<keyword evidence="5" id="KW-0812">Transmembrane</keyword>
<evidence type="ECO:0000313" key="8">
    <source>
        <dbReference type="Proteomes" id="UP001515480"/>
    </source>
</evidence>
<comment type="caution">
    <text evidence="7">The sequence shown here is derived from an EMBL/GenBank/DDBJ whole genome shotgun (WGS) entry which is preliminary data.</text>
</comment>
<dbReference type="PANTHER" id="PTHR24198:SF165">
    <property type="entry name" value="ANKYRIN REPEAT-CONTAINING PROTEIN-RELATED"/>
    <property type="match status" value="1"/>
</dbReference>
<dbReference type="SMART" id="SM00248">
    <property type="entry name" value="ANK"/>
    <property type="match status" value="12"/>
</dbReference>
<feature type="repeat" description="ANK" evidence="3">
    <location>
        <begin position="166"/>
        <end position="198"/>
    </location>
</feature>
<reference evidence="7 8" key="1">
    <citation type="journal article" date="2024" name="Science">
        <title>Giant polyketide synthase enzymes in the biosynthesis of giant marine polyether toxins.</title>
        <authorList>
            <person name="Fallon T.R."/>
            <person name="Shende V.V."/>
            <person name="Wierzbicki I.H."/>
            <person name="Pendleton A.L."/>
            <person name="Watervoot N.F."/>
            <person name="Auber R.P."/>
            <person name="Gonzalez D.J."/>
            <person name="Wisecaver J.H."/>
            <person name="Moore B.S."/>
        </authorList>
    </citation>
    <scope>NUCLEOTIDE SEQUENCE [LARGE SCALE GENOMIC DNA]</scope>
    <source>
        <strain evidence="7 8">12B1</strain>
    </source>
</reference>
<feature type="compositionally biased region" description="Polar residues" evidence="4">
    <location>
        <begin position="45"/>
        <end position="57"/>
    </location>
</feature>
<feature type="domain" description="Anoctamin transmembrane" evidence="6">
    <location>
        <begin position="1073"/>
        <end position="1546"/>
    </location>
</feature>
<dbReference type="Proteomes" id="UP001515480">
    <property type="component" value="Unassembled WGS sequence"/>
</dbReference>
<evidence type="ECO:0000256" key="5">
    <source>
        <dbReference type="SAM" id="Phobius"/>
    </source>
</evidence>
<keyword evidence="5" id="KW-1133">Transmembrane helix</keyword>
<sequence>MEGGDSSRRGGRSPRASRPRIPPSFRAIVPKCPSWRGSRLCGSSRDANTSTDPSESCPSGRESDLSTLTEDSRTSPSTGAFREVERRTLARVHARDAEGSGALSRVSMRSNRGSSGVLLRKGASTPDFDSTQTLFRLCRLGNAEELCALLESDQVGQEHLSSRDYNGRSLTLIATREGHVDCVKVLLECGADATVANNDGWTALHFAARGSPKKEEHSADWAEIIRALLLAGASLDARTSKGFLPLHYACASGHTDAVRLFLDHGASPFNASLHGATPLHLACFLGHIECARLIIDAAACVVAAEPSNAGRSQKRKLRRKSCFRAASRDSLHSADVKLVDAADLFGLTPLHCAVLRGRAHAASPRVDGAMRQSFHESLALLHLHSLADTHCRTSPTRDEDGVAMVALLLEHGANRLYPTFELGLTALHVALYLGHTEEARALLNPAAADMRAYEKAHGVRAAHIAACGEDTALLRQILLCDGESARFVDSTDDLGRTPLHIAVESRLADNVKVLLELGSSITAVDTQGRTPLMVAAGLLRLDLMCLLHHEDPAEVPHLTQEGSPLSGSPGSPERRSISMGRESFHESSRFSIFQTELSSATSCGNLSDVAEGHLLTDRRESLLARDFQGRDALMHAMEAGTRHDCVDVVRWLLRRGASVNECDEQGLTPLHLACRASHRKAESVLKKLLDVSADITARDRSGHTPLHVCASYGAEKPALQLLTRDTTMSKLLNVCDANGDTPLHLAVKAHQDKVVLLLVQHAAKILRNGEGLSPRDYSCSKRMHDMLQLEELRQGFELRYDMVLLLSWDDRLNAPPLGPPCIADLTRERDELDAAMDASVHRALVQAAVCVQRLVRGWSTRKMIAHMWRTQRAGLCKSLRGVLPDNKHHSPNINSPALQLQQILLALRRARIDYSVEKPFGASDKRVFVCLSCALSTLQDFAESINHKAQLRKFEPGLQEHLHRGTHTLPFASFQRRCADDFVPWRSRERALLLLQLLESREDCGAKLDLTRLTHKKVLADYFFLHQPYQRLEMYRAWVSQGEYPPLWPPELHARFISEGRQVVTPASTVTLSYLGERTTFFLMFISFYIAWLPVILPLGVAAVLWGQLGGLFLPGEQYHHREVVSIAFSFATMLWSFVMLAAWRRRSNLLAYRWGVTHFEEDDDRPLPQFVGTKRPNPVTGEQELWYSPAKRRLKIGVSGAISFVALVLVVCVQLVPKRFDSDVEEAFGISVLVFQLLQCMYTAVAVEAMGFVYTKVALRLTQWENHRTASAFARHMNLKVFLFGVINSNFSLVWIAFFDCGATCDFADYHKHENALGIQLTLLMLTRAATYVLTSIVVPLVRRNLALPENVNERVDKSVDMAVDKAIDKAGVNKGDASKPRVPLSGQLRLVCADALLARGRIDGFDDYMSIFVIQYGYSISFAAAMPMLSILSMVVGLLMLRATIFRLLYVQRRLTPRGSSGLGVWSDLLSMMTILAMGSNTVYAALLLRDSGMLSCPSSPLPSPPSCGEWSTSTLILGVLLLLVVLRLGINALTPEYPLWLQLLLVRARHFEQRGRKYEAQMLSAAMSTKRAERQRTERYSAAARFSSALRRTLWSLPACVVSASAALFHRKVDTLPQVRAYSLLAEESTLTPPFRRGKPIRTVVMPSRERSETSATAPPSDCPPPPDNVDPFFMPAAFLGPLVRRFGVVIGGITSLVEVL</sequence>
<feature type="repeat" description="ANK" evidence="3">
    <location>
        <begin position="241"/>
        <end position="267"/>
    </location>
</feature>
<dbReference type="Pfam" id="PF00023">
    <property type="entry name" value="Ank"/>
    <property type="match status" value="1"/>
</dbReference>
<proteinExistence type="predicted"/>
<gene>
    <name evidence="7" type="ORF">AB1Y20_006964</name>
</gene>
<keyword evidence="1" id="KW-0677">Repeat</keyword>
<feature type="region of interest" description="Disordered" evidence="4">
    <location>
        <begin position="1650"/>
        <end position="1670"/>
    </location>
</feature>
<dbReference type="PRINTS" id="PR01415">
    <property type="entry name" value="ANKYRIN"/>
</dbReference>
<dbReference type="InterPro" id="IPR049452">
    <property type="entry name" value="Anoctamin_TM"/>
</dbReference>
<dbReference type="SUPFAM" id="SSF48403">
    <property type="entry name" value="Ankyrin repeat"/>
    <property type="match status" value="3"/>
</dbReference>
<keyword evidence="5" id="KW-0472">Membrane</keyword>
<dbReference type="PROSITE" id="PS50096">
    <property type="entry name" value="IQ"/>
    <property type="match status" value="1"/>
</dbReference>
<evidence type="ECO:0000256" key="4">
    <source>
        <dbReference type="SAM" id="MobiDB-lite"/>
    </source>
</evidence>
<accession>A0AB34J366</accession>
<evidence type="ECO:0000256" key="3">
    <source>
        <dbReference type="PROSITE-ProRule" id="PRU00023"/>
    </source>
</evidence>
<feature type="compositionally biased region" description="Polar residues" evidence="4">
    <location>
        <begin position="65"/>
        <end position="78"/>
    </location>
</feature>
<feature type="region of interest" description="Disordered" evidence="4">
    <location>
        <begin position="1"/>
        <end position="85"/>
    </location>
</feature>